<feature type="domain" description="TonB-dependent receptor-like beta-barrel" evidence="14">
    <location>
        <begin position="233"/>
        <end position="687"/>
    </location>
</feature>
<evidence type="ECO:0000256" key="1">
    <source>
        <dbReference type="ARBA" id="ARBA00004571"/>
    </source>
</evidence>
<evidence type="ECO:0000256" key="7">
    <source>
        <dbReference type="ARBA" id="ARBA00023065"/>
    </source>
</evidence>
<dbReference type="Gene3D" id="2.40.170.20">
    <property type="entry name" value="TonB-dependent receptor, beta-barrel domain"/>
    <property type="match status" value="1"/>
</dbReference>
<dbReference type="InterPro" id="IPR036942">
    <property type="entry name" value="Beta-barrel_TonB_sf"/>
</dbReference>
<evidence type="ECO:0000256" key="12">
    <source>
        <dbReference type="RuleBase" id="RU003357"/>
    </source>
</evidence>
<dbReference type="InterPro" id="IPR012910">
    <property type="entry name" value="Plug_dom"/>
</dbReference>
<evidence type="ECO:0000256" key="2">
    <source>
        <dbReference type="ARBA" id="ARBA00022448"/>
    </source>
</evidence>
<keyword evidence="7" id="KW-0406">Ion transport</keyword>
<dbReference type="InterPro" id="IPR000531">
    <property type="entry name" value="Beta-barrel_TonB"/>
</dbReference>
<evidence type="ECO:0000259" key="15">
    <source>
        <dbReference type="Pfam" id="PF07715"/>
    </source>
</evidence>
<comment type="similarity">
    <text evidence="11 12">Belongs to the TonB-dependent receptor family.</text>
</comment>
<evidence type="ECO:0000259" key="14">
    <source>
        <dbReference type="Pfam" id="PF00593"/>
    </source>
</evidence>
<keyword evidence="4" id="KW-0410">Iron transport</keyword>
<dbReference type="SUPFAM" id="SSF56935">
    <property type="entry name" value="Porins"/>
    <property type="match status" value="1"/>
</dbReference>
<dbReference type="PROSITE" id="PS52016">
    <property type="entry name" value="TONB_DEPENDENT_REC_3"/>
    <property type="match status" value="1"/>
</dbReference>
<evidence type="ECO:0000256" key="13">
    <source>
        <dbReference type="SAM" id="MobiDB-lite"/>
    </source>
</evidence>
<keyword evidence="3 11" id="KW-1134">Transmembrane beta strand</keyword>
<keyword evidence="10 11" id="KW-0998">Cell outer membrane</keyword>
<dbReference type="EMBL" id="RAHJ01000005">
    <property type="protein sequence ID" value="RJX70770.1"/>
    <property type="molecule type" value="Genomic_DNA"/>
</dbReference>
<name>A0A419R585_9SPHN</name>
<keyword evidence="2 11" id="KW-0813">Transport</keyword>
<reference evidence="16 17" key="1">
    <citation type="submission" date="2018-09" db="EMBL/GenBank/DDBJ databases">
        <title>Altererythrobacter sp.Ery1 and Ery12, the genome sequencing of novel strains in genus Alterythrobacter.</title>
        <authorList>
            <person name="Cheng H."/>
            <person name="Wu Y.-H."/>
            <person name="Fang C."/>
            <person name="Xu X.-W."/>
        </authorList>
    </citation>
    <scope>NUCLEOTIDE SEQUENCE [LARGE SCALE GENOMIC DNA]</scope>
    <source>
        <strain evidence="16 17">Ery12</strain>
    </source>
</reference>
<comment type="subcellular location">
    <subcellularLocation>
        <location evidence="1 11">Cell outer membrane</location>
        <topology evidence="1 11">Multi-pass membrane protein</topology>
    </subcellularLocation>
</comment>
<evidence type="ECO:0000256" key="6">
    <source>
        <dbReference type="ARBA" id="ARBA00023004"/>
    </source>
</evidence>
<dbReference type="Pfam" id="PF07715">
    <property type="entry name" value="Plug"/>
    <property type="match status" value="1"/>
</dbReference>
<organism evidence="16 17">
    <name type="scientific">Tsuneonella suprasediminis</name>
    <dbReference type="NCBI Taxonomy" id="2306996"/>
    <lineage>
        <taxon>Bacteria</taxon>
        <taxon>Pseudomonadati</taxon>
        <taxon>Pseudomonadota</taxon>
        <taxon>Alphaproteobacteria</taxon>
        <taxon>Sphingomonadales</taxon>
        <taxon>Erythrobacteraceae</taxon>
        <taxon>Tsuneonella</taxon>
    </lineage>
</organism>
<dbReference type="PANTHER" id="PTHR32552">
    <property type="entry name" value="FERRICHROME IRON RECEPTOR-RELATED"/>
    <property type="match status" value="1"/>
</dbReference>
<feature type="domain" description="TonB-dependent receptor plug" evidence="15">
    <location>
        <begin position="10"/>
        <end position="117"/>
    </location>
</feature>
<sequence>MTAQKRSERLSDVPMSISAASGEQLEQRGITSVADLGKIAPGFTYQPSDYGSPVYTIRGVGFKDISVAVAPAVSVYVDQVPLPYSSMTLGANLDLERVEVLKGPQGTLFGQNSTGGAINFIAAKPTTYFSAGAQASYGGFNEISGEGFLSGPLSEDIQARIAIRTEQRDGWQRSQTRDDTLGSRDFTTARLILDVQPSDRLKLEFNVNGWIDRSENQAAQFVRFAPAVPNGYPDLVPAIQAYNPAPDNARVADWDPQTDFRRDDWFAQGSMRADLDLTDSTTLTSITAYSHYKQDSPIDPDGVAVNDFLLTIRSKITSFSQEVRLSGSANAESLRWMIGGNFQSDVSHDNQSGQYAGTSSGIGPVRFDSFINSSNQNVKTYSGFASLDAKLSDRLGAQASVRYTKSNNDFTGCLYDDGDGKLAAAFSLLATSPISASSCVTIDPTTFEAMPIVANSLNEDNLSWKLGVTYKSGRDSLLYANVTKGFKAGSFPTVPAFTPDQFDPVPQESVLAYELGIKQSLLGRRMQVTGALFYYDYRRKQLVGYVNGAFGQVPALISIPRSDVLGAEAGLSVEPLTGLRLSANGIYLRTRVRDSFQATDPFAQLVDLKGEQFPNSPKWQYTLDGEYAFPVANGITAFAGANYSYKSESVASFGNSPEFRLPAYGLLDLRIGVSGEKWRASLWAKNVTNAFYLQSVTHVIDTVARITGMPVTYGATVSYRF</sequence>
<evidence type="ECO:0000256" key="4">
    <source>
        <dbReference type="ARBA" id="ARBA00022496"/>
    </source>
</evidence>
<evidence type="ECO:0000313" key="17">
    <source>
        <dbReference type="Proteomes" id="UP000284322"/>
    </source>
</evidence>
<keyword evidence="5 11" id="KW-0812">Transmembrane</keyword>
<comment type="caution">
    <text evidence="16">The sequence shown here is derived from an EMBL/GenBank/DDBJ whole genome shotgun (WGS) entry which is preliminary data.</text>
</comment>
<dbReference type="OrthoDB" id="7192131at2"/>
<evidence type="ECO:0000256" key="5">
    <source>
        <dbReference type="ARBA" id="ARBA00022692"/>
    </source>
</evidence>
<feature type="compositionally biased region" description="Basic and acidic residues" evidence="13">
    <location>
        <begin position="1"/>
        <end position="11"/>
    </location>
</feature>
<keyword evidence="9 11" id="KW-0472">Membrane</keyword>
<dbReference type="GO" id="GO:0006826">
    <property type="term" value="P:iron ion transport"/>
    <property type="evidence" value="ECO:0007669"/>
    <property type="project" value="UniProtKB-KW"/>
</dbReference>
<evidence type="ECO:0000256" key="11">
    <source>
        <dbReference type="PROSITE-ProRule" id="PRU01360"/>
    </source>
</evidence>
<evidence type="ECO:0000313" key="16">
    <source>
        <dbReference type="EMBL" id="RJX70770.1"/>
    </source>
</evidence>
<evidence type="ECO:0000256" key="8">
    <source>
        <dbReference type="ARBA" id="ARBA00023077"/>
    </source>
</evidence>
<proteinExistence type="inferred from homology"/>
<evidence type="ECO:0000256" key="10">
    <source>
        <dbReference type="ARBA" id="ARBA00023237"/>
    </source>
</evidence>
<keyword evidence="6" id="KW-0408">Iron</keyword>
<dbReference type="AlphaFoldDB" id="A0A419R585"/>
<keyword evidence="16" id="KW-0675">Receptor</keyword>
<dbReference type="GO" id="GO:0009279">
    <property type="term" value="C:cell outer membrane"/>
    <property type="evidence" value="ECO:0007669"/>
    <property type="project" value="UniProtKB-SubCell"/>
</dbReference>
<gene>
    <name evidence="16" type="ORF">D6858_01895</name>
</gene>
<protein>
    <submittedName>
        <fullName evidence="16">TonB-dependent receptor</fullName>
    </submittedName>
</protein>
<accession>A0A419R585</accession>
<dbReference type="Pfam" id="PF00593">
    <property type="entry name" value="TonB_dep_Rec_b-barrel"/>
    <property type="match status" value="1"/>
</dbReference>
<keyword evidence="8 12" id="KW-0798">TonB box</keyword>
<evidence type="ECO:0000256" key="9">
    <source>
        <dbReference type="ARBA" id="ARBA00023136"/>
    </source>
</evidence>
<feature type="region of interest" description="Disordered" evidence="13">
    <location>
        <begin position="1"/>
        <end position="21"/>
    </location>
</feature>
<dbReference type="InterPro" id="IPR039426">
    <property type="entry name" value="TonB-dep_rcpt-like"/>
</dbReference>
<evidence type="ECO:0000256" key="3">
    <source>
        <dbReference type="ARBA" id="ARBA00022452"/>
    </source>
</evidence>
<dbReference type="PANTHER" id="PTHR32552:SF81">
    <property type="entry name" value="TONB-DEPENDENT OUTER MEMBRANE RECEPTOR"/>
    <property type="match status" value="1"/>
</dbReference>
<keyword evidence="17" id="KW-1185">Reference proteome</keyword>
<dbReference type="Proteomes" id="UP000284322">
    <property type="component" value="Unassembled WGS sequence"/>
</dbReference>